<dbReference type="OrthoDB" id="2875117at2"/>
<dbReference type="Proteomes" id="UP000326671">
    <property type="component" value="Unassembled WGS sequence"/>
</dbReference>
<reference evidence="1 2" key="1">
    <citation type="submission" date="2019-09" db="EMBL/GenBank/DDBJ databases">
        <title>Whole genome sequences of isolates from the Mars Exploration Rovers.</title>
        <authorList>
            <person name="Seuylemezian A."/>
            <person name="Vaishampayan P."/>
        </authorList>
    </citation>
    <scope>NUCLEOTIDE SEQUENCE [LARGE SCALE GENOMIC DNA]</scope>
    <source>
        <strain evidence="1 2">MER_TA_151</strain>
    </source>
</reference>
<keyword evidence="2" id="KW-1185">Reference proteome</keyword>
<accession>A0A5J5GUL8</accession>
<sequence length="77" mass="8832">MYHSPHNPIFPMHHGHLKMETLHAIHPFVHYGLHEASFTSYSHALTEVAAIAYLLGKGFDPHTAHKMVESWEANEQF</sequence>
<dbReference type="AlphaFoldDB" id="A0A5J5GUL8"/>
<proteinExistence type="predicted"/>
<protein>
    <submittedName>
        <fullName evidence="1">Uncharacterized protein</fullName>
    </submittedName>
</protein>
<gene>
    <name evidence="1" type="ORF">F4V44_26375</name>
</gene>
<evidence type="ECO:0000313" key="1">
    <source>
        <dbReference type="EMBL" id="KAA9011875.1"/>
    </source>
</evidence>
<name>A0A5J5GUL8_9BACI</name>
<dbReference type="EMBL" id="VYKL01000066">
    <property type="protein sequence ID" value="KAA9011875.1"/>
    <property type="molecule type" value="Genomic_DNA"/>
</dbReference>
<evidence type="ECO:0000313" key="2">
    <source>
        <dbReference type="Proteomes" id="UP000326671"/>
    </source>
</evidence>
<comment type="caution">
    <text evidence="1">The sequence shown here is derived from an EMBL/GenBank/DDBJ whole genome shotgun (WGS) entry which is preliminary data.</text>
</comment>
<dbReference type="RefSeq" id="WP_150442955.1">
    <property type="nucleotide sequence ID" value="NZ_VYKL01000066.1"/>
</dbReference>
<organism evidence="1 2">
    <name type="scientific">Niallia endozanthoxylica</name>
    <dbReference type="NCBI Taxonomy" id="2036016"/>
    <lineage>
        <taxon>Bacteria</taxon>
        <taxon>Bacillati</taxon>
        <taxon>Bacillota</taxon>
        <taxon>Bacilli</taxon>
        <taxon>Bacillales</taxon>
        <taxon>Bacillaceae</taxon>
        <taxon>Niallia</taxon>
    </lineage>
</organism>